<evidence type="ECO:0000256" key="2">
    <source>
        <dbReference type="SAM" id="Phobius"/>
    </source>
</evidence>
<evidence type="ECO:0000313" key="5">
    <source>
        <dbReference type="Proteomes" id="UP001159405"/>
    </source>
</evidence>
<feature type="region of interest" description="Disordered" evidence="1">
    <location>
        <begin position="76"/>
        <end position="112"/>
    </location>
</feature>
<feature type="region of interest" description="Disordered" evidence="1">
    <location>
        <begin position="141"/>
        <end position="160"/>
    </location>
</feature>
<keyword evidence="2" id="KW-0812">Transmembrane</keyword>
<gene>
    <name evidence="3" type="ORF">PLOB_00006161</name>
    <name evidence="4" type="ORF">PLOB_00042334</name>
</gene>
<feature type="compositionally biased region" description="Polar residues" evidence="1">
    <location>
        <begin position="76"/>
        <end position="94"/>
    </location>
</feature>
<evidence type="ECO:0000256" key="1">
    <source>
        <dbReference type="SAM" id="MobiDB-lite"/>
    </source>
</evidence>
<proteinExistence type="predicted"/>
<feature type="transmembrane region" description="Helical" evidence="2">
    <location>
        <begin position="117"/>
        <end position="139"/>
    </location>
</feature>
<organism evidence="3 5">
    <name type="scientific">Porites lobata</name>
    <dbReference type="NCBI Taxonomy" id="104759"/>
    <lineage>
        <taxon>Eukaryota</taxon>
        <taxon>Metazoa</taxon>
        <taxon>Cnidaria</taxon>
        <taxon>Anthozoa</taxon>
        <taxon>Hexacorallia</taxon>
        <taxon>Scleractinia</taxon>
        <taxon>Fungiina</taxon>
        <taxon>Poritidae</taxon>
        <taxon>Porites</taxon>
    </lineage>
</organism>
<accession>A0ABN8QHK1</accession>
<dbReference type="Proteomes" id="UP001159405">
    <property type="component" value="Unassembled WGS sequence"/>
</dbReference>
<comment type="caution">
    <text evidence="3">The sequence shown here is derived from an EMBL/GenBank/DDBJ whole genome shotgun (WGS) entry which is preliminary data.</text>
</comment>
<sequence>MAATNSAFRTETRDEDLYNHLELFNMPSSSIEASAANDYQDCREQQPTRNIGKGRRMFSDYRTEPNNEHLYCNIQSINQPSSPATETQAANQTSQDDRGGQQPTGNSKTMGRRVSSAMIAVAALAFLAMLASLIATKWVHAEKSGTKNGEAESADLGLRG</sequence>
<evidence type="ECO:0000313" key="4">
    <source>
        <dbReference type="EMBL" id="CAH3189123.1"/>
    </source>
</evidence>
<dbReference type="EMBL" id="CALNXK010000684">
    <property type="protein sequence ID" value="CAH3189123.1"/>
    <property type="molecule type" value="Genomic_DNA"/>
</dbReference>
<reference evidence="3 5" key="1">
    <citation type="submission" date="2022-05" db="EMBL/GenBank/DDBJ databases">
        <authorList>
            <consortium name="Genoscope - CEA"/>
            <person name="William W."/>
        </authorList>
    </citation>
    <scope>NUCLEOTIDE SEQUENCE [LARGE SCALE GENOMIC DNA]</scope>
</reference>
<keyword evidence="2" id="KW-0472">Membrane</keyword>
<evidence type="ECO:0000313" key="3">
    <source>
        <dbReference type="EMBL" id="CAH3164175.1"/>
    </source>
</evidence>
<keyword evidence="2" id="KW-1133">Transmembrane helix</keyword>
<protein>
    <submittedName>
        <fullName evidence="3">Uncharacterized protein</fullName>
    </submittedName>
</protein>
<keyword evidence="5" id="KW-1185">Reference proteome</keyword>
<dbReference type="EMBL" id="CALNXK010000128">
    <property type="protein sequence ID" value="CAH3164175.1"/>
    <property type="molecule type" value="Genomic_DNA"/>
</dbReference>
<name>A0ABN8QHK1_9CNID</name>